<evidence type="ECO:0000256" key="4">
    <source>
        <dbReference type="ARBA" id="ARBA00022598"/>
    </source>
</evidence>
<proteinExistence type="inferred from homology"/>
<dbReference type="InterPro" id="IPR050326">
    <property type="entry name" value="NAD_dep_DNA_ligaseB"/>
</dbReference>
<dbReference type="GO" id="GO:0006310">
    <property type="term" value="P:DNA recombination"/>
    <property type="evidence" value="ECO:0007669"/>
    <property type="project" value="InterPro"/>
</dbReference>
<dbReference type="Pfam" id="PF01068">
    <property type="entry name" value="DNA_ligase_A_M"/>
    <property type="match status" value="1"/>
</dbReference>
<keyword evidence="7" id="KW-0234">DNA repair</keyword>
<keyword evidence="10" id="KW-1185">Reference proteome</keyword>
<dbReference type="Gene3D" id="3.30.1490.70">
    <property type="match status" value="1"/>
</dbReference>
<dbReference type="InterPro" id="IPR012310">
    <property type="entry name" value="DNA_ligase_ATP-dep_cent"/>
</dbReference>
<keyword evidence="6" id="KW-0227">DNA damage</keyword>
<comment type="cofactor">
    <cofactor evidence="1">
        <name>a divalent metal cation</name>
        <dbReference type="ChEBI" id="CHEBI:60240"/>
    </cofactor>
</comment>
<reference evidence="10" key="1">
    <citation type="submission" date="2017-11" db="EMBL/GenBank/DDBJ databases">
        <title>Genome sequence and characterization of the novel virulent phage PMBT3 infecting Pseudomonas sp.</title>
        <authorList>
            <person name="Koberg S."/>
            <person name="Brinks E."/>
            <person name="Heller K.J."/>
            <person name="Neve H."/>
            <person name="Franz C.M.A.P."/>
        </authorList>
    </citation>
    <scope>NUCLEOTIDE SEQUENCE [LARGE SCALE GENOMIC DNA]</scope>
</reference>
<evidence type="ECO:0000256" key="5">
    <source>
        <dbReference type="ARBA" id="ARBA00022705"/>
    </source>
</evidence>
<dbReference type="Proteomes" id="UP000240704">
    <property type="component" value="Segment"/>
</dbReference>
<feature type="domain" description="ATP-dependent DNA ligase family profile" evidence="8">
    <location>
        <begin position="109"/>
        <end position="288"/>
    </location>
</feature>
<evidence type="ECO:0000256" key="3">
    <source>
        <dbReference type="ARBA" id="ARBA00013308"/>
    </source>
</evidence>
<dbReference type="GeneID" id="54986983"/>
<evidence type="ECO:0000256" key="1">
    <source>
        <dbReference type="ARBA" id="ARBA00001968"/>
    </source>
</evidence>
<keyword evidence="4 9" id="KW-0436">Ligase</keyword>
<dbReference type="GO" id="GO:0003910">
    <property type="term" value="F:DNA ligase (ATP) activity"/>
    <property type="evidence" value="ECO:0007669"/>
    <property type="project" value="InterPro"/>
</dbReference>
<dbReference type="InterPro" id="IPR012340">
    <property type="entry name" value="NA-bd_OB-fold"/>
</dbReference>
<evidence type="ECO:0000313" key="9">
    <source>
        <dbReference type="EMBL" id="AUM59644.1"/>
    </source>
</evidence>
<dbReference type="SUPFAM" id="SSF56091">
    <property type="entry name" value="DNA ligase/mRNA capping enzyme, catalytic domain"/>
    <property type="match status" value="1"/>
</dbReference>
<evidence type="ECO:0000259" key="8">
    <source>
        <dbReference type="Pfam" id="PF01068"/>
    </source>
</evidence>
<dbReference type="EMBL" id="MG596799">
    <property type="protein sequence ID" value="AUM59644.1"/>
    <property type="molecule type" value="Genomic_DNA"/>
</dbReference>
<evidence type="ECO:0000256" key="2">
    <source>
        <dbReference type="ARBA" id="ARBA00007572"/>
    </source>
</evidence>
<keyword evidence="5" id="KW-0235">DNA replication</keyword>
<organism evidence="9 10">
    <name type="scientific">Pseudomonas phage PMBT3</name>
    <dbReference type="NCBI Taxonomy" id="2059856"/>
    <lineage>
        <taxon>Viruses</taxon>
        <taxon>Duplodnaviria</taxon>
        <taxon>Heunggongvirae</taxon>
        <taxon>Uroviricota</taxon>
        <taxon>Caudoviricetes</taxon>
        <taxon>Maxrubnervirus</taxon>
        <taxon>Maxrubnervirus PMBT3</taxon>
    </lineage>
</organism>
<dbReference type="RefSeq" id="YP_009796593.1">
    <property type="nucleotide sequence ID" value="NC_047902.1"/>
</dbReference>
<comment type="similarity">
    <text evidence="2">Belongs to the ATP-dependent DNA ligase family.</text>
</comment>
<evidence type="ECO:0000256" key="7">
    <source>
        <dbReference type="ARBA" id="ARBA00023204"/>
    </source>
</evidence>
<dbReference type="Gene3D" id="3.30.470.30">
    <property type="entry name" value="DNA ligase/mRNA capping enzyme"/>
    <property type="match status" value="1"/>
</dbReference>
<dbReference type="GO" id="GO:0006260">
    <property type="term" value="P:DNA replication"/>
    <property type="evidence" value="ECO:0007669"/>
    <property type="project" value="UniProtKB-KW"/>
</dbReference>
<evidence type="ECO:0000256" key="6">
    <source>
        <dbReference type="ARBA" id="ARBA00022763"/>
    </source>
</evidence>
<accession>A0A2I6PHW7</accession>
<dbReference type="SUPFAM" id="SSF50249">
    <property type="entry name" value="Nucleic acid-binding proteins"/>
    <property type="match status" value="1"/>
</dbReference>
<protein>
    <recommendedName>
        <fullName evidence="3">DNA ligase</fullName>
    </recommendedName>
</protein>
<dbReference type="PANTHER" id="PTHR47810:SF1">
    <property type="entry name" value="DNA LIGASE B"/>
    <property type="match status" value="1"/>
</dbReference>
<dbReference type="GO" id="GO:0005524">
    <property type="term" value="F:ATP binding"/>
    <property type="evidence" value="ECO:0007669"/>
    <property type="project" value="InterPro"/>
</dbReference>
<dbReference type="GO" id="GO:0006281">
    <property type="term" value="P:DNA repair"/>
    <property type="evidence" value="ECO:0007669"/>
    <property type="project" value="UniProtKB-KW"/>
</dbReference>
<dbReference type="KEGG" id="vg:54986983"/>
<sequence>MTDNVLLSKKRLFKNHGKTVGWWEITAEGLPDDTARLVLRFAKTMDGAVVEKFSAVKGKNLGRANETTAYDQAVSELNSRVDKQLRLGYVATIEEADAPKTNGLGKKLPMLAEPLKKVDIDEIDWDNAFVQRKFDGHRCLSDDFIYSRGGVGHNVQHIQDIIKANPSLDALHLDGELYIHGMTLQAIGSLITKPREESKALTYVVYDCVSDQPFEDRYARVADAFAASWLSGLDVRLQLVETHKVRNLAEAMVWHRKWVKEGYEGSILRWGREGYEDGKRTKKLVKLKDFSDFEVKVVGWELAKEATVKGVVYQIPKFIYEVETPTGIKTAKATAHGTVPEKHAEWEALVRGENMGRMLTIAHFGFTPDGIPNIATAKCWYNPL</sequence>
<evidence type="ECO:0000313" key="10">
    <source>
        <dbReference type="Proteomes" id="UP000240704"/>
    </source>
</evidence>
<name>A0A2I6PHW7_9CAUD</name>
<dbReference type="PANTHER" id="PTHR47810">
    <property type="entry name" value="DNA LIGASE"/>
    <property type="match status" value="1"/>
</dbReference>